<dbReference type="GO" id="GO:0016887">
    <property type="term" value="F:ATP hydrolysis activity"/>
    <property type="evidence" value="ECO:0007669"/>
    <property type="project" value="UniProtKB-UniRule"/>
</dbReference>
<dbReference type="FunFam" id="3.40.50.300:FF:000304">
    <property type="entry name" value="Iron-sulfur cluster carrier protein"/>
    <property type="match status" value="1"/>
</dbReference>
<dbReference type="InterPro" id="IPR002744">
    <property type="entry name" value="MIP18-like"/>
</dbReference>
<reference evidence="11" key="1">
    <citation type="submission" date="2023-02" db="EMBL/GenBank/DDBJ databases">
        <title>Nocardiopsis ansamitocini NBRC 112285.</title>
        <authorList>
            <person name="Ichikawa N."/>
            <person name="Sato H."/>
            <person name="Tonouchi N."/>
        </authorList>
    </citation>
    <scope>NUCLEOTIDE SEQUENCE</scope>
    <source>
        <strain evidence="11">NBRC 112285</strain>
    </source>
</reference>
<dbReference type="GO" id="GO:0046872">
    <property type="term" value="F:metal ion binding"/>
    <property type="evidence" value="ECO:0007669"/>
    <property type="project" value="UniProtKB-KW"/>
</dbReference>
<keyword evidence="4 9" id="KW-0547">Nucleotide-binding</keyword>
<dbReference type="GO" id="GO:0005524">
    <property type="term" value="F:ATP binding"/>
    <property type="evidence" value="ECO:0007669"/>
    <property type="project" value="UniProtKB-UniRule"/>
</dbReference>
<feature type="domain" description="MIP18 family-like" evidence="10">
    <location>
        <begin position="8"/>
        <end position="77"/>
    </location>
</feature>
<dbReference type="InterPro" id="IPR033756">
    <property type="entry name" value="YlxH/NBP35"/>
</dbReference>
<evidence type="ECO:0000256" key="8">
    <source>
        <dbReference type="ARBA" id="ARBA00023014"/>
    </source>
</evidence>
<keyword evidence="7 9" id="KW-0408">Iron</keyword>
<protein>
    <recommendedName>
        <fullName evidence="9">Iron-sulfur cluster carrier protein</fullName>
    </recommendedName>
</protein>
<evidence type="ECO:0000256" key="5">
    <source>
        <dbReference type="ARBA" id="ARBA00022801"/>
    </source>
</evidence>
<dbReference type="HAMAP" id="MF_02040">
    <property type="entry name" value="Mrp_NBP35"/>
    <property type="match status" value="1"/>
</dbReference>
<evidence type="ECO:0000256" key="6">
    <source>
        <dbReference type="ARBA" id="ARBA00022840"/>
    </source>
</evidence>
<dbReference type="PROSITE" id="PS01215">
    <property type="entry name" value="MRP"/>
    <property type="match status" value="1"/>
</dbReference>
<organism evidence="11 12">
    <name type="scientific">Nocardiopsis ansamitocini</name>
    <dbReference type="NCBI Taxonomy" id="1670832"/>
    <lineage>
        <taxon>Bacteria</taxon>
        <taxon>Bacillati</taxon>
        <taxon>Actinomycetota</taxon>
        <taxon>Actinomycetes</taxon>
        <taxon>Streptosporangiales</taxon>
        <taxon>Nocardiopsidaceae</taxon>
        <taxon>Nocardiopsis</taxon>
    </lineage>
</organism>
<dbReference type="PANTHER" id="PTHR42961">
    <property type="entry name" value="IRON-SULFUR PROTEIN NUBPL"/>
    <property type="match status" value="1"/>
</dbReference>
<comment type="subunit">
    <text evidence="9">Homodimer.</text>
</comment>
<dbReference type="GO" id="GO:0140663">
    <property type="term" value="F:ATP-dependent FeS chaperone activity"/>
    <property type="evidence" value="ECO:0007669"/>
    <property type="project" value="InterPro"/>
</dbReference>
<evidence type="ECO:0000256" key="2">
    <source>
        <dbReference type="ARBA" id="ARBA00008205"/>
    </source>
</evidence>
<dbReference type="Gene3D" id="3.40.50.300">
    <property type="entry name" value="P-loop containing nucleotide triphosphate hydrolases"/>
    <property type="match status" value="1"/>
</dbReference>
<dbReference type="Gene3D" id="3.30.300.130">
    <property type="entry name" value="Fe-S cluster assembly (FSCA)"/>
    <property type="match status" value="1"/>
</dbReference>
<keyword evidence="5 9" id="KW-0378">Hydrolase</keyword>
<comment type="similarity">
    <text evidence="2">In the C-terminal section; belongs to the Mrp/NBP35 ATP-binding proteins family.</text>
</comment>
<comment type="similarity">
    <text evidence="9">Belongs to the Mrp/NBP35 ATP-binding proteins family.</text>
</comment>
<keyword evidence="12" id="KW-1185">Reference proteome</keyword>
<gene>
    <name evidence="11" type="ORF">Nans01_11300</name>
</gene>
<keyword evidence="8 9" id="KW-0411">Iron-sulfur</keyword>
<proteinExistence type="inferred from homology"/>
<comment type="similarity">
    <text evidence="1">In the N-terminal section; belongs to the MIP18 family.</text>
</comment>
<dbReference type="InterPro" id="IPR044304">
    <property type="entry name" value="NUBPL-like"/>
</dbReference>
<feature type="binding site" evidence="9">
    <location>
        <begin position="122"/>
        <end position="129"/>
    </location>
    <ligand>
        <name>ATP</name>
        <dbReference type="ChEBI" id="CHEBI:30616"/>
    </ligand>
</feature>
<evidence type="ECO:0000313" key="11">
    <source>
        <dbReference type="EMBL" id="GLU46779.1"/>
    </source>
</evidence>
<dbReference type="AlphaFoldDB" id="A0A9W6P465"/>
<evidence type="ECO:0000313" key="12">
    <source>
        <dbReference type="Proteomes" id="UP001165092"/>
    </source>
</evidence>
<dbReference type="Pfam" id="PF01883">
    <property type="entry name" value="FeS_assembly_P"/>
    <property type="match status" value="1"/>
</dbReference>
<sequence>MSSTPTTEQVNAALATVQDPEIHRPLTELDMVKNVAIGEDGVVNVDIYLTVAGCPMRGRIEKDVTEAVSKVSGVTGVVVTLDVMSEEQRKALQTKLRGGQADKEIPFAKPNSLTKVFAVASGKGGVGKSSITVNLAAAMAEQGHKVGVVDADIYGHSVPRMLGADDRPTKVEDMILPPTAHGIKVISVGMFTQGNQPVVWRGPMLHRALQQFLADVFWGDLDVLLMDLPPGTGDIAISVAQMLPGAEILVVTTPQQAAAEVAERAGAISAQTHQRVAGVIENMSYYQAPGSNERTHLFGEGGGQAVCDGLTQALGTTIPLLGQVPLEIGLREGGDEGVPFVLSAPDSEAGKVLRGIAEELAGKPRGLSGMMLGISPARR</sequence>
<accession>A0A9W6P465</accession>
<evidence type="ECO:0000259" key="10">
    <source>
        <dbReference type="Pfam" id="PF01883"/>
    </source>
</evidence>
<dbReference type="InterPro" id="IPR027417">
    <property type="entry name" value="P-loop_NTPase"/>
</dbReference>
<dbReference type="SUPFAM" id="SSF52540">
    <property type="entry name" value="P-loop containing nucleoside triphosphate hydrolases"/>
    <property type="match status" value="1"/>
</dbReference>
<evidence type="ECO:0000256" key="3">
    <source>
        <dbReference type="ARBA" id="ARBA00022723"/>
    </source>
</evidence>
<dbReference type="InterPro" id="IPR034904">
    <property type="entry name" value="FSCA_dom_sf"/>
</dbReference>
<evidence type="ECO:0000256" key="9">
    <source>
        <dbReference type="HAMAP-Rule" id="MF_02040"/>
    </source>
</evidence>
<dbReference type="GO" id="GO:0016226">
    <property type="term" value="P:iron-sulfur cluster assembly"/>
    <property type="evidence" value="ECO:0007669"/>
    <property type="project" value="InterPro"/>
</dbReference>
<dbReference type="RefSeq" id="WP_285757595.1">
    <property type="nucleotide sequence ID" value="NZ_BSQG01000001.1"/>
</dbReference>
<evidence type="ECO:0000256" key="7">
    <source>
        <dbReference type="ARBA" id="ARBA00023004"/>
    </source>
</evidence>
<keyword evidence="6 9" id="KW-0067">ATP-binding</keyword>
<dbReference type="EMBL" id="BSQG01000001">
    <property type="protein sequence ID" value="GLU46779.1"/>
    <property type="molecule type" value="Genomic_DNA"/>
</dbReference>
<dbReference type="GO" id="GO:0051539">
    <property type="term" value="F:4 iron, 4 sulfur cluster binding"/>
    <property type="evidence" value="ECO:0007669"/>
    <property type="project" value="TreeGrafter"/>
</dbReference>
<name>A0A9W6P465_9ACTN</name>
<dbReference type="InterPro" id="IPR019591">
    <property type="entry name" value="Mrp/NBP35_ATP-bd"/>
</dbReference>
<comment type="function">
    <text evidence="9">Binds and transfers iron-sulfur (Fe-S) clusters to target apoproteins. Can hydrolyze ATP.</text>
</comment>
<dbReference type="InterPro" id="IPR000808">
    <property type="entry name" value="Mrp-like_CS"/>
</dbReference>
<evidence type="ECO:0000256" key="4">
    <source>
        <dbReference type="ARBA" id="ARBA00022741"/>
    </source>
</evidence>
<dbReference type="SUPFAM" id="SSF117916">
    <property type="entry name" value="Fe-S cluster assembly (FSCA) domain-like"/>
    <property type="match status" value="1"/>
</dbReference>
<comment type="caution">
    <text evidence="11">The sequence shown here is derived from an EMBL/GenBank/DDBJ whole genome shotgun (WGS) entry which is preliminary data.</text>
</comment>
<evidence type="ECO:0000256" key="1">
    <source>
        <dbReference type="ARBA" id="ARBA00007352"/>
    </source>
</evidence>
<dbReference type="Pfam" id="PF10609">
    <property type="entry name" value="ParA"/>
    <property type="match status" value="1"/>
</dbReference>
<dbReference type="PANTHER" id="PTHR42961:SF2">
    <property type="entry name" value="IRON-SULFUR PROTEIN NUBPL"/>
    <property type="match status" value="1"/>
</dbReference>
<keyword evidence="3 9" id="KW-0479">Metal-binding</keyword>
<dbReference type="CDD" id="cd02037">
    <property type="entry name" value="Mrp_NBP35"/>
    <property type="match status" value="1"/>
</dbReference>
<dbReference type="Proteomes" id="UP001165092">
    <property type="component" value="Unassembled WGS sequence"/>
</dbReference>